<evidence type="ECO:0000313" key="4">
    <source>
        <dbReference type="EMBL" id="TET11910.1"/>
    </source>
</evidence>
<dbReference type="InterPro" id="IPR000653">
    <property type="entry name" value="DegT/StrS_aminotransferase"/>
</dbReference>
<dbReference type="Pfam" id="PF01041">
    <property type="entry name" value="DegT_DnrJ_EryC1"/>
    <property type="match status" value="1"/>
</dbReference>
<dbReference type="GO" id="GO:0000271">
    <property type="term" value="P:polysaccharide biosynthetic process"/>
    <property type="evidence" value="ECO:0007669"/>
    <property type="project" value="TreeGrafter"/>
</dbReference>
<comment type="similarity">
    <text evidence="3">Belongs to the DegT/DnrJ/EryC1 family.</text>
</comment>
<dbReference type="PANTHER" id="PTHR30244">
    <property type="entry name" value="TRANSAMINASE"/>
    <property type="match status" value="1"/>
</dbReference>
<keyword evidence="2 3" id="KW-0663">Pyridoxal phosphate</keyword>
<dbReference type="SUPFAM" id="SSF53383">
    <property type="entry name" value="PLP-dependent transferases"/>
    <property type="match status" value="1"/>
</dbReference>
<protein>
    <submittedName>
        <fullName evidence="4">DegT/DnrJ/EryC1/StrS family aminotransferase</fullName>
    </submittedName>
</protein>
<dbReference type="PANTHER" id="PTHR30244:SF34">
    <property type="entry name" value="DTDP-4-AMINO-4,6-DIDEOXYGALACTOSE TRANSAMINASE"/>
    <property type="match status" value="1"/>
</dbReference>
<dbReference type="InterPro" id="IPR015421">
    <property type="entry name" value="PyrdxlP-dep_Trfase_major"/>
</dbReference>
<evidence type="ECO:0000313" key="5">
    <source>
        <dbReference type="Proteomes" id="UP000316360"/>
    </source>
</evidence>
<dbReference type="Gene3D" id="3.90.1150.10">
    <property type="entry name" value="Aspartate Aminotransferase, domain 1"/>
    <property type="match status" value="1"/>
</dbReference>
<dbReference type="CDD" id="cd00616">
    <property type="entry name" value="AHBA_syn"/>
    <property type="match status" value="1"/>
</dbReference>
<dbReference type="InterPro" id="IPR015424">
    <property type="entry name" value="PyrdxlP-dep_Trfase"/>
</dbReference>
<comment type="caution">
    <text evidence="4">The sequence shown here is derived from an EMBL/GenBank/DDBJ whole genome shotgun (WGS) entry which is preliminary data.</text>
</comment>
<dbReference type="InterPro" id="IPR015422">
    <property type="entry name" value="PyrdxlP-dep_Trfase_small"/>
</dbReference>
<evidence type="ECO:0000256" key="3">
    <source>
        <dbReference type="RuleBase" id="RU004508"/>
    </source>
</evidence>
<dbReference type="Proteomes" id="UP000316360">
    <property type="component" value="Unassembled WGS sequence"/>
</dbReference>
<accession>A0A523S1L0</accession>
<keyword evidence="4" id="KW-0808">Transferase</keyword>
<name>A0A523S1L0_UNCAE</name>
<feature type="active site" description="Proton acceptor" evidence="1">
    <location>
        <position position="187"/>
    </location>
</feature>
<organism evidence="4 5">
    <name type="scientific">Aerophobetes bacterium</name>
    <dbReference type="NCBI Taxonomy" id="2030807"/>
    <lineage>
        <taxon>Bacteria</taxon>
        <taxon>Candidatus Aerophobota</taxon>
    </lineage>
</organism>
<dbReference type="GO" id="GO:0008483">
    <property type="term" value="F:transaminase activity"/>
    <property type="evidence" value="ECO:0007669"/>
    <property type="project" value="UniProtKB-KW"/>
</dbReference>
<reference evidence="4 5" key="1">
    <citation type="submission" date="2019-03" db="EMBL/GenBank/DDBJ databases">
        <title>Metabolic potential of uncultured bacteria and archaea associated with petroleum seepage in deep-sea sediments.</title>
        <authorList>
            <person name="Dong X."/>
            <person name="Hubert C."/>
        </authorList>
    </citation>
    <scope>NUCLEOTIDE SEQUENCE [LARGE SCALE GENOMIC DNA]</scope>
    <source>
        <strain evidence="4">E44_bin7</strain>
    </source>
</reference>
<keyword evidence="4" id="KW-0032">Aminotransferase</keyword>
<dbReference type="EMBL" id="SOKJ01000121">
    <property type="protein sequence ID" value="TET11910.1"/>
    <property type="molecule type" value="Genomic_DNA"/>
</dbReference>
<sequence>MRTDFLLFHRPYIAKDEIQEVIDTLKSGWLTTGPKTKQFEKEFASYIGSKHAITVNSGTAALHLALDAIGLKQGERVILPTMTFAATAEAVIYFRAKPVLVDCQKDTFNIDLDQVEEYLDKNPYKVKAIIPVHIAGQPCEMDRVLEIAKRFNLKVIEDAAHALSAKYKERVIGRIGDIAAFSFYVTKSITTGEGGMVTTDDNEYAEMIRKMSLHGISKDAWKRYTSEGSWYYEILRPGYKYNMTDIASAIGIHQLRKCDWFYEKRKEIAQMYTRAFKEMEEIQEPVVKPYIQHAWHLYIIQLNLEKLTMDRARFIQEMKNRNIGTSVHFIPLHMHPYYRKMYGYKPEDFSGAKYVYERIVSLPIYPKMKKEDVEDVVWAVKDIVAKYRK</sequence>
<proteinExistence type="inferred from homology"/>
<dbReference type="AlphaFoldDB" id="A0A523S1L0"/>
<dbReference type="GO" id="GO:0030170">
    <property type="term" value="F:pyridoxal phosphate binding"/>
    <property type="evidence" value="ECO:0007669"/>
    <property type="project" value="TreeGrafter"/>
</dbReference>
<feature type="modified residue" description="N6-(pyridoxal phosphate)lysine" evidence="2">
    <location>
        <position position="187"/>
    </location>
</feature>
<dbReference type="Gene3D" id="3.40.640.10">
    <property type="entry name" value="Type I PLP-dependent aspartate aminotransferase-like (Major domain)"/>
    <property type="match status" value="1"/>
</dbReference>
<gene>
    <name evidence="4" type="ORF">E3J84_02285</name>
</gene>
<evidence type="ECO:0000256" key="2">
    <source>
        <dbReference type="PIRSR" id="PIRSR000390-2"/>
    </source>
</evidence>
<dbReference type="PIRSF" id="PIRSF000390">
    <property type="entry name" value="PLP_StrS"/>
    <property type="match status" value="1"/>
</dbReference>
<evidence type="ECO:0000256" key="1">
    <source>
        <dbReference type="PIRSR" id="PIRSR000390-1"/>
    </source>
</evidence>